<sequence>MLSPPQKACIELIVNNMPEPIKDTPIVFDVADDSMKHIMGGDPLESLRCKCVRQVLANMAVMNDEKLINFLKTNNLDNFFNCFLNKSPDLMMSILNYCPVLPADSTATITMYENWLHFQINNNTFIKIESKSYEIPQWLPFLCRRLCLNGYNRINIQIEGHPNPKPCAELRHYREQVIDSIRKTDYSKADNDIHTTTEWKYALTRGALCIPSGPNRKGQSLVFAQLNRIKNNTKRDINELMNTDFSKDNFESLYNSPTDDN</sequence>
<reference evidence="2" key="1">
    <citation type="submission" date="2016-11" db="UniProtKB">
        <authorList>
            <consortium name="WormBaseParasite"/>
        </authorList>
    </citation>
    <scope>IDENTIFICATION</scope>
</reference>
<protein>
    <submittedName>
        <fullName evidence="2">Uncharacterized protein</fullName>
    </submittedName>
</protein>
<proteinExistence type="predicted"/>
<dbReference type="AlphaFoldDB" id="A0A1I7U0R3"/>
<name>A0A1I7U0R3_9PELO</name>
<dbReference type="WBParaSite" id="Csp11.Scaffold629.g13699.t1">
    <property type="protein sequence ID" value="Csp11.Scaffold629.g13699.t1"/>
    <property type="gene ID" value="Csp11.Scaffold629.g13699"/>
</dbReference>
<accession>A0A1I7U0R3</accession>
<dbReference type="eggNOG" id="ENOG502THFG">
    <property type="taxonomic scope" value="Eukaryota"/>
</dbReference>
<dbReference type="Proteomes" id="UP000095282">
    <property type="component" value="Unplaced"/>
</dbReference>
<evidence type="ECO:0000313" key="2">
    <source>
        <dbReference type="WBParaSite" id="Csp11.Scaffold629.g13699.t1"/>
    </source>
</evidence>
<keyword evidence="1" id="KW-1185">Reference proteome</keyword>
<evidence type="ECO:0000313" key="1">
    <source>
        <dbReference type="Proteomes" id="UP000095282"/>
    </source>
</evidence>
<organism evidence="1 2">
    <name type="scientific">Caenorhabditis tropicalis</name>
    <dbReference type="NCBI Taxonomy" id="1561998"/>
    <lineage>
        <taxon>Eukaryota</taxon>
        <taxon>Metazoa</taxon>
        <taxon>Ecdysozoa</taxon>
        <taxon>Nematoda</taxon>
        <taxon>Chromadorea</taxon>
        <taxon>Rhabditida</taxon>
        <taxon>Rhabditina</taxon>
        <taxon>Rhabditomorpha</taxon>
        <taxon>Rhabditoidea</taxon>
        <taxon>Rhabditidae</taxon>
        <taxon>Peloderinae</taxon>
        <taxon>Caenorhabditis</taxon>
    </lineage>
</organism>